<dbReference type="AlphaFoldDB" id="A0A8J3IMB1"/>
<dbReference type="SFLD" id="SFLDG01384">
    <property type="entry name" value="thioether_bond_formation_requi"/>
    <property type="match status" value="1"/>
</dbReference>
<dbReference type="Pfam" id="PF04055">
    <property type="entry name" value="Radical_SAM"/>
    <property type="match status" value="1"/>
</dbReference>
<name>A0A8J3IMB1_9CHLR</name>
<evidence type="ECO:0000259" key="8">
    <source>
        <dbReference type="Pfam" id="PF04055"/>
    </source>
</evidence>
<dbReference type="SFLD" id="SFLDG01067">
    <property type="entry name" value="SPASM/twitch_domain_containing"/>
    <property type="match status" value="1"/>
</dbReference>
<evidence type="ECO:0000256" key="4">
    <source>
        <dbReference type="ARBA" id="ARBA00022723"/>
    </source>
</evidence>
<reference evidence="9" key="1">
    <citation type="submission" date="2020-10" db="EMBL/GenBank/DDBJ databases">
        <title>Taxonomic study of unclassified bacteria belonging to the class Ktedonobacteria.</title>
        <authorList>
            <person name="Yabe S."/>
            <person name="Wang C.M."/>
            <person name="Zheng Y."/>
            <person name="Sakai Y."/>
            <person name="Cavaletti L."/>
            <person name="Monciardini P."/>
            <person name="Donadio S."/>
        </authorList>
    </citation>
    <scope>NUCLEOTIDE SEQUENCE</scope>
    <source>
        <strain evidence="9">ID150040</strain>
    </source>
</reference>
<dbReference type="PANTHER" id="PTHR43273">
    <property type="entry name" value="ANAEROBIC SULFATASE-MATURATING ENZYME HOMOLOG ASLB-RELATED"/>
    <property type="match status" value="1"/>
</dbReference>
<comment type="caution">
    <text evidence="9">The sequence shown here is derived from an EMBL/GenBank/DDBJ whole genome shotgun (WGS) entry which is preliminary data.</text>
</comment>
<evidence type="ECO:0000256" key="6">
    <source>
        <dbReference type="ARBA" id="ARBA00023014"/>
    </source>
</evidence>
<keyword evidence="3" id="KW-0949">S-adenosyl-L-methionine</keyword>
<keyword evidence="4" id="KW-0479">Metal-binding</keyword>
<dbReference type="CDD" id="cd01335">
    <property type="entry name" value="Radical_SAM"/>
    <property type="match status" value="1"/>
</dbReference>
<dbReference type="InterPro" id="IPR023867">
    <property type="entry name" value="Sulphatase_maturase_rSAM"/>
</dbReference>
<feature type="domain" description="Radical SAM core" evidence="8">
    <location>
        <begin position="72"/>
        <end position="224"/>
    </location>
</feature>
<evidence type="ECO:0000313" key="10">
    <source>
        <dbReference type="Proteomes" id="UP000597444"/>
    </source>
</evidence>
<dbReference type="EMBL" id="BNJK01000001">
    <property type="protein sequence ID" value="GHO96603.1"/>
    <property type="molecule type" value="Genomic_DNA"/>
</dbReference>
<evidence type="ECO:0000256" key="5">
    <source>
        <dbReference type="ARBA" id="ARBA00023004"/>
    </source>
</evidence>
<dbReference type="NCBIfam" id="TIGR04085">
    <property type="entry name" value="rSAM_more_4Fe4S"/>
    <property type="match status" value="1"/>
</dbReference>
<dbReference type="Proteomes" id="UP000597444">
    <property type="component" value="Unassembled WGS sequence"/>
</dbReference>
<keyword evidence="2" id="KW-0004">4Fe-4S</keyword>
<evidence type="ECO:0000256" key="7">
    <source>
        <dbReference type="ARBA" id="ARBA00023601"/>
    </source>
</evidence>
<accession>A0A8J3IMB1</accession>
<comment type="cofactor">
    <cofactor evidence="1">
        <name>[4Fe-4S] cluster</name>
        <dbReference type="ChEBI" id="CHEBI:49883"/>
    </cofactor>
</comment>
<dbReference type="PROSITE" id="PS01305">
    <property type="entry name" value="MOAA_NIFB_PQQE"/>
    <property type="match status" value="1"/>
</dbReference>
<keyword evidence="5" id="KW-0408">Iron</keyword>
<dbReference type="InterPro" id="IPR023885">
    <property type="entry name" value="4Fe4S-binding_SPASM_dom"/>
</dbReference>
<dbReference type="Gene3D" id="3.20.20.70">
    <property type="entry name" value="Aldolase class I"/>
    <property type="match status" value="1"/>
</dbReference>
<dbReference type="InterPro" id="IPR000385">
    <property type="entry name" value="MoaA_NifB_PqqE_Fe-S-bd_CS"/>
</dbReference>
<comment type="similarity">
    <text evidence="7">Belongs to the radical SAM superfamily. Anaerobic sulfatase-maturating enzyme family.</text>
</comment>
<sequence>MLLDAEAFALLQCFQYPTTLSEVIQRLDYLSASQIEAATIHLYHYGILSNIHAPIQVQTPGASDMLAAWLHVTNACNLRCDYCYVAKSGEHMQEDTARQAVDAIFRSAVKHRFKRVRLHYAGGEASLQANHVFEIHDYALSQAQRHRLNLTARMLSNGVYIASHVIEQLRNRKIDVMISLDGIGEYHDRQRPLAGGRGSFTRVDRTISRLLEHGVFPSISVTVSSRNLVGIPMLVRYLIERNLPFSLNYYRENNLSVHHADLHLDEERMIVGMREAFAVIAEHLPRYSLLNSLIDKANLQSKHNHTCGVGHNYMAISQRGEVAKCHMEMKRTVTTVAEDDPLQFIRDDREGVQGLSVDEKEGCRDCIWRYWCTGGCPALTYRMTGRYDIQSPNCHIYQALFPDVLQLEALRLLTYTTPIIL</sequence>
<organism evidence="9 10">
    <name type="scientific">Reticulibacter mediterranei</name>
    <dbReference type="NCBI Taxonomy" id="2778369"/>
    <lineage>
        <taxon>Bacteria</taxon>
        <taxon>Bacillati</taxon>
        <taxon>Chloroflexota</taxon>
        <taxon>Ktedonobacteria</taxon>
        <taxon>Ktedonobacterales</taxon>
        <taxon>Reticulibacteraceae</taxon>
        <taxon>Reticulibacter</taxon>
    </lineage>
</organism>
<evidence type="ECO:0000313" key="9">
    <source>
        <dbReference type="EMBL" id="GHO96603.1"/>
    </source>
</evidence>
<gene>
    <name evidence="9" type="ORF">KSF_066510</name>
</gene>
<dbReference type="PANTHER" id="PTHR43273:SF3">
    <property type="entry name" value="ANAEROBIC SULFATASE-MATURATING ENZYME HOMOLOG ASLB-RELATED"/>
    <property type="match status" value="1"/>
</dbReference>
<evidence type="ECO:0000256" key="1">
    <source>
        <dbReference type="ARBA" id="ARBA00001966"/>
    </source>
</evidence>
<evidence type="ECO:0000256" key="2">
    <source>
        <dbReference type="ARBA" id="ARBA00022485"/>
    </source>
</evidence>
<dbReference type="SUPFAM" id="SSF102114">
    <property type="entry name" value="Radical SAM enzymes"/>
    <property type="match status" value="1"/>
</dbReference>
<evidence type="ECO:0000256" key="3">
    <source>
        <dbReference type="ARBA" id="ARBA00022691"/>
    </source>
</evidence>
<dbReference type="SFLD" id="SFLDG01386">
    <property type="entry name" value="main_SPASM_domain-containing"/>
    <property type="match status" value="1"/>
</dbReference>
<dbReference type="GO" id="GO:0051539">
    <property type="term" value="F:4 iron, 4 sulfur cluster binding"/>
    <property type="evidence" value="ECO:0007669"/>
    <property type="project" value="UniProtKB-KW"/>
</dbReference>
<proteinExistence type="inferred from homology"/>
<dbReference type="InterPro" id="IPR007197">
    <property type="entry name" value="rSAM"/>
</dbReference>
<dbReference type="InterPro" id="IPR058240">
    <property type="entry name" value="rSAM_sf"/>
</dbReference>
<dbReference type="GO" id="GO:0046872">
    <property type="term" value="F:metal ion binding"/>
    <property type="evidence" value="ECO:0007669"/>
    <property type="project" value="UniProtKB-KW"/>
</dbReference>
<protein>
    <submittedName>
        <fullName evidence="9">Thioether cross-link-forming SCIFF peptide maturase</fullName>
    </submittedName>
</protein>
<dbReference type="InterPro" id="IPR013785">
    <property type="entry name" value="Aldolase_TIM"/>
</dbReference>
<keyword evidence="6" id="KW-0411">Iron-sulfur</keyword>
<dbReference type="SFLD" id="SFLDS00029">
    <property type="entry name" value="Radical_SAM"/>
    <property type="match status" value="1"/>
</dbReference>
<dbReference type="GO" id="GO:0016491">
    <property type="term" value="F:oxidoreductase activity"/>
    <property type="evidence" value="ECO:0007669"/>
    <property type="project" value="InterPro"/>
</dbReference>
<keyword evidence="10" id="KW-1185">Reference proteome</keyword>